<keyword evidence="3" id="KW-1185">Reference proteome</keyword>
<name>A0AA36I728_9DINO</name>
<accession>A0AA36I728</accession>
<protein>
    <submittedName>
        <fullName evidence="2">Uncharacterized protein</fullName>
    </submittedName>
</protein>
<evidence type="ECO:0000256" key="1">
    <source>
        <dbReference type="SAM" id="MobiDB-lite"/>
    </source>
</evidence>
<gene>
    <name evidence="2" type="ORF">EVOR1521_LOCUS9469</name>
</gene>
<proteinExistence type="predicted"/>
<organism evidence="2 3">
    <name type="scientific">Effrenium voratum</name>
    <dbReference type="NCBI Taxonomy" id="2562239"/>
    <lineage>
        <taxon>Eukaryota</taxon>
        <taxon>Sar</taxon>
        <taxon>Alveolata</taxon>
        <taxon>Dinophyceae</taxon>
        <taxon>Suessiales</taxon>
        <taxon>Symbiodiniaceae</taxon>
        <taxon>Effrenium</taxon>
    </lineage>
</organism>
<reference evidence="2" key="1">
    <citation type="submission" date="2023-08" db="EMBL/GenBank/DDBJ databases">
        <authorList>
            <person name="Chen Y."/>
            <person name="Shah S."/>
            <person name="Dougan E. K."/>
            <person name="Thang M."/>
            <person name="Chan C."/>
        </authorList>
    </citation>
    <scope>NUCLEOTIDE SEQUENCE</scope>
</reference>
<evidence type="ECO:0000313" key="3">
    <source>
        <dbReference type="Proteomes" id="UP001178507"/>
    </source>
</evidence>
<feature type="region of interest" description="Disordered" evidence="1">
    <location>
        <begin position="165"/>
        <end position="192"/>
    </location>
</feature>
<sequence length="192" mass="21028">MAGKVEITRAVALTSDGTTQAIPAELLRDFDGTTFLKLRGSKPEIAKLVCGSSCRLPKNASLANGAKMQELKAKRLAAWQNVCLEEAEQEEDNIFGGGDCNPTETNAPSKKRQREDCVVTVDIFGTDVKVFCPGKRMQQNDVQVALDESQLSAVFQFLKADCPAAPSSKRQYKKSGRYSALSKEDEEDEECE</sequence>
<dbReference type="AlphaFoldDB" id="A0AA36I728"/>
<comment type="caution">
    <text evidence="2">The sequence shown here is derived from an EMBL/GenBank/DDBJ whole genome shotgun (WGS) entry which is preliminary data.</text>
</comment>
<dbReference type="Proteomes" id="UP001178507">
    <property type="component" value="Unassembled WGS sequence"/>
</dbReference>
<dbReference type="EMBL" id="CAUJNA010000857">
    <property type="protein sequence ID" value="CAJ1381937.1"/>
    <property type="molecule type" value="Genomic_DNA"/>
</dbReference>
<evidence type="ECO:0000313" key="2">
    <source>
        <dbReference type="EMBL" id="CAJ1381937.1"/>
    </source>
</evidence>